<keyword evidence="2" id="KW-1185">Reference proteome</keyword>
<gene>
    <name evidence="1" type="ORF">PXEA_LOCUS28503</name>
</gene>
<proteinExistence type="predicted"/>
<comment type="caution">
    <text evidence="1">The sequence shown here is derived from an EMBL/GenBank/DDBJ whole genome shotgun (WGS) entry which is preliminary data.</text>
</comment>
<protein>
    <submittedName>
        <fullName evidence="1">Uncharacterized protein</fullName>
    </submittedName>
</protein>
<evidence type="ECO:0000313" key="2">
    <source>
        <dbReference type="Proteomes" id="UP000784294"/>
    </source>
</evidence>
<reference evidence="1" key="1">
    <citation type="submission" date="2018-11" db="EMBL/GenBank/DDBJ databases">
        <authorList>
            <consortium name="Pathogen Informatics"/>
        </authorList>
    </citation>
    <scope>NUCLEOTIDE SEQUENCE</scope>
</reference>
<sequence>MTSFSNWPCLQSLPATEPPLVLVIEVFCLPTFTQPLGQHTGQSGCSGNCSLSPVSGSLRAAQLGVRHKSIAARQISMSCQITCGSFLIFSDFARKPSSDREIGGLSKVDPPICMNRSGPTSKKGWEIAFISARHFHAIFHPPALLIHSLFPTLHLYCL</sequence>
<organism evidence="1 2">
    <name type="scientific">Protopolystoma xenopodis</name>
    <dbReference type="NCBI Taxonomy" id="117903"/>
    <lineage>
        <taxon>Eukaryota</taxon>
        <taxon>Metazoa</taxon>
        <taxon>Spiralia</taxon>
        <taxon>Lophotrochozoa</taxon>
        <taxon>Platyhelminthes</taxon>
        <taxon>Monogenea</taxon>
        <taxon>Polyopisthocotylea</taxon>
        <taxon>Polystomatidea</taxon>
        <taxon>Polystomatidae</taxon>
        <taxon>Protopolystoma</taxon>
    </lineage>
</organism>
<dbReference type="AlphaFoldDB" id="A0A3S5AY15"/>
<dbReference type="EMBL" id="CAAALY010249007">
    <property type="protein sequence ID" value="VEL35063.1"/>
    <property type="molecule type" value="Genomic_DNA"/>
</dbReference>
<accession>A0A3S5AY15</accession>
<evidence type="ECO:0000313" key="1">
    <source>
        <dbReference type="EMBL" id="VEL35063.1"/>
    </source>
</evidence>
<dbReference type="Proteomes" id="UP000784294">
    <property type="component" value="Unassembled WGS sequence"/>
</dbReference>
<name>A0A3S5AY15_9PLAT</name>